<evidence type="ECO:0000256" key="1">
    <source>
        <dbReference type="PIRSR" id="PIRSR601310-1"/>
    </source>
</evidence>
<dbReference type="KEGG" id="alus:STSP2_03023"/>
<dbReference type="STRING" id="1936003.STSP2_03023"/>
<dbReference type="SUPFAM" id="SSF54197">
    <property type="entry name" value="HIT-like"/>
    <property type="match status" value="1"/>
</dbReference>
<name>A0A1U9NPQ9_9BACT</name>
<dbReference type="InterPro" id="IPR039384">
    <property type="entry name" value="HINT"/>
</dbReference>
<feature type="domain" description="HIT" evidence="4">
    <location>
        <begin position="5"/>
        <end position="112"/>
    </location>
</feature>
<dbReference type="RefSeq" id="WP_146663470.1">
    <property type="nucleotide sequence ID" value="NZ_CP019791.1"/>
</dbReference>
<dbReference type="EMBL" id="CP019791">
    <property type="protein sequence ID" value="AQT69825.1"/>
    <property type="molecule type" value="Genomic_DNA"/>
</dbReference>
<dbReference type="InterPro" id="IPR011146">
    <property type="entry name" value="HIT-like"/>
</dbReference>
<dbReference type="CDD" id="cd01277">
    <property type="entry name" value="HINT_subgroup"/>
    <property type="match status" value="1"/>
</dbReference>
<dbReference type="GO" id="GO:0009150">
    <property type="term" value="P:purine ribonucleotide metabolic process"/>
    <property type="evidence" value="ECO:0007669"/>
    <property type="project" value="TreeGrafter"/>
</dbReference>
<dbReference type="InterPro" id="IPR001310">
    <property type="entry name" value="Histidine_triad_HIT"/>
</dbReference>
<dbReference type="PANTHER" id="PTHR47670:SF1">
    <property type="entry name" value="ADENYLYLSULFATASE HINT3"/>
    <property type="match status" value="1"/>
</dbReference>
<dbReference type="GO" id="GO:0047627">
    <property type="term" value="F:adenylylsulfatase activity"/>
    <property type="evidence" value="ECO:0007669"/>
    <property type="project" value="TreeGrafter"/>
</dbReference>
<keyword evidence="5" id="KW-0378">Hydrolase</keyword>
<dbReference type="InterPro" id="IPR036265">
    <property type="entry name" value="HIT-like_sf"/>
</dbReference>
<evidence type="ECO:0000259" key="4">
    <source>
        <dbReference type="PROSITE" id="PS51084"/>
    </source>
</evidence>
<sequence>MPDCIFCKIVKGEIPSNKLYEDEQVLAFLDIGPLSEGHSLVIPKDHFERFDQCPPDTLAKVIAAANKLAKAVAAATECDGYNVLCNTGRAAGQAVDHVHFHIIPRNQGDGLFDGWPAGEYEPGKAEKVADTIRKNL</sequence>
<reference evidence="6" key="1">
    <citation type="submission" date="2017-02" db="EMBL/GenBank/DDBJ databases">
        <title>Comparative genomics and description of representatives of a novel lineage of planctomycetes thriving in anoxic sediments.</title>
        <authorList>
            <person name="Spring S."/>
            <person name="Bunk B."/>
            <person name="Sproer C."/>
        </authorList>
    </citation>
    <scope>NUCLEOTIDE SEQUENCE [LARGE SCALE GENOMIC DNA]</scope>
    <source>
        <strain evidence="6">ST-NAGAB-D1</strain>
    </source>
</reference>
<feature type="short sequence motif" description="Histidine triad motif" evidence="2 3">
    <location>
        <begin position="97"/>
        <end position="101"/>
    </location>
</feature>
<gene>
    <name evidence="5" type="ORF">STSP2_03023</name>
</gene>
<dbReference type="Proteomes" id="UP000189674">
    <property type="component" value="Chromosome"/>
</dbReference>
<evidence type="ECO:0000256" key="2">
    <source>
        <dbReference type="PIRSR" id="PIRSR601310-3"/>
    </source>
</evidence>
<dbReference type="OrthoDB" id="9784774at2"/>
<feature type="active site" description="Tele-AMP-histidine intermediate" evidence="1">
    <location>
        <position position="99"/>
    </location>
</feature>
<proteinExistence type="predicted"/>
<accession>A0A1U9NPQ9</accession>
<dbReference type="GO" id="GO:0006790">
    <property type="term" value="P:sulfur compound metabolic process"/>
    <property type="evidence" value="ECO:0007669"/>
    <property type="project" value="TreeGrafter"/>
</dbReference>
<dbReference type="Pfam" id="PF01230">
    <property type="entry name" value="HIT"/>
    <property type="match status" value="1"/>
</dbReference>
<dbReference type="PANTHER" id="PTHR47670">
    <property type="entry name" value="ADENYLYLSULFATASE HINT3"/>
    <property type="match status" value="1"/>
</dbReference>
<dbReference type="Gene3D" id="3.30.428.10">
    <property type="entry name" value="HIT-like"/>
    <property type="match status" value="1"/>
</dbReference>
<protein>
    <submittedName>
        <fullName evidence="5">HIT-like protein</fullName>
        <ecNumber evidence="5">3.-.-.-</ecNumber>
    </submittedName>
</protein>
<keyword evidence="6" id="KW-1185">Reference proteome</keyword>
<dbReference type="AlphaFoldDB" id="A0A1U9NPQ9"/>
<evidence type="ECO:0000313" key="5">
    <source>
        <dbReference type="EMBL" id="AQT69825.1"/>
    </source>
</evidence>
<dbReference type="PROSITE" id="PS00892">
    <property type="entry name" value="HIT_1"/>
    <property type="match status" value="1"/>
</dbReference>
<organism evidence="5 6">
    <name type="scientific">Anaerohalosphaera lusitana</name>
    <dbReference type="NCBI Taxonomy" id="1936003"/>
    <lineage>
        <taxon>Bacteria</taxon>
        <taxon>Pseudomonadati</taxon>
        <taxon>Planctomycetota</taxon>
        <taxon>Phycisphaerae</taxon>
        <taxon>Sedimentisphaerales</taxon>
        <taxon>Anaerohalosphaeraceae</taxon>
        <taxon>Anaerohalosphaera</taxon>
    </lineage>
</organism>
<evidence type="ECO:0000256" key="3">
    <source>
        <dbReference type="PROSITE-ProRule" id="PRU00464"/>
    </source>
</evidence>
<dbReference type="PROSITE" id="PS51084">
    <property type="entry name" value="HIT_2"/>
    <property type="match status" value="1"/>
</dbReference>
<dbReference type="InterPro" id="IPR019808">
    <property type="entry name" value="Histidine_triad_CS"/>
</dbReference>
<dbReference type="EC" id="3.-.-.-" evidence="5"/>
<dbReference type="PRINTS" id="PR00332">
    <property type="entry name" value="HISTRIAD"/>
</dbReference>
<evidence type="ECO:0000313" key="6">
    <source>
        <dbReference type="Proteomes" id="UP000189674"/>
    </source>
</evidence>